<keyword evidence="1" id="KW-1133">Transmembrane helix</keyword>
<sequence>MMKLLKYDIKQNANTLLGLAAVLVIVQGFLSIAGNLRHWDGEIIFVLTLVLYLTAAIIMIVQACKTFANNIKAYHRRLLPLHPIWTILSSLLFSWLVGLMITVIIAVHASLYLSLAKFPLDFVNIELAGAKDVILMIFSIIWVYTLLILTIFTSITIGASVSIQGKAGTWVGIISFFLIQNGISWLENLLFGENDTTMLNYGTIHFGTSEEIRSGTAEAVNIMSLGSLLFEVVLAGLMIYTISYLLSKRVQI</sequence>
<dbReference type="EMBL" id="JALPRK010000020">
    <property type="protein sequence ID" value="MCK8489160.1"/>
    <property type="molecule type" value="Genomic_DNA"/>
</dbReference>
<feature type="transmembrane region" description="Helical" evidence="1">
    <location>
        <begin position="85"/>
        <end position="113"/>
    </location>
</feature>
<feature type="transmembrane region" description="Helical" evidence="1">
    <location>
        <begin position="167"/>
        <end position="186"/>
    </location>
</feature>
<accession>A0A9X1Y075</accession>
<proteinExistence type="predicted"/>
<dbReference type="AlphaFoldDB" id="A0A9X1Y075"/>
<protein>
    <submittedName>
        <fullName evidence="2">Uncharacterized protein</fullName>
    </submittedName>
</protein>
<reference evidence="2" key="1">
    <citation type="submission" date="2022-04" db="EMBL/GenBank/DDBJ databases">
        <authorList>
            <person name="Seo M.-J."/>
        </authorList>
    </citation>
    <scope>NUCLEOTIDE SEQUENCE</scope>
    <source>
        <strain evidence="2">MBLB2552</strain>
    </source>
</reference>
<name>A0A9X1Y075_9BACL</name>
<gene>
    <name evidence="2" type="ORF">M0651_18465</name>
</gene>
<dbReference type="Proteomes" id="UP001139534">
    <property type="component" value="Unassembled WGS sequence"/>
</dbReference>
<keyword evidence="1" id="KW-0472">Membrane</keyword>
<feature type="transmembrane region" description="Helical" evidence="1">
    <location>
        <begin position="222"/>
        <end position="246"/>
    </location>
</feature>
<organism evidence="2 3">
    <name type="scientific">Paenibacillus mellifer</name>
    <dbReference type="NCBI Taxonomy" id="2937794"/>
    <lineage>
        <taxon>Bacteria</taxon>
        <taxon>Bacillati</taxon>
        <taxon>Bacillota</taxon>
        <taxon>Bacilli</taxon>
        <taxon>Bacillales</taxon>
        <taxon>Paenibacillaceae</taxon>
        <taxon>Paenibacillus</taxon>
    </lineage>
</organism>
<keyword evidence="3" id="KW-1185">Reference proteome</keyword>
<evidence type="ECO:0000313" key="2">
    <source>
        <dbReference type="EMBL" id="MCK8489160.1"/>
    </source>
</evidence>
<evidence type="ECO:0000313" key="3">
    <source>
        <dbReference type="Proteomes" id="UP001139534"/>
    </source>
</evidence>
<evidence type="ECO:0000256" key="1">
    <source>
        <dbReference type="SAM" id="Phobius"/>
    </source>
</evidence>
<dbReference type="RefSeq" id="WP_248553198.1">
    <property type="nucleotide sequence ID" value="NZ_JALPRK010000020.1"/>
</dbReference>
<keyword evidence="1" id="KW-0812">Transmembrane</keyword>
<comment type="caution">
    <text evidence="2">The sequence shown here is derived from an EMBL/GenBank/DDBJ whole genome shotgun (WGS) entry which is preliminary data.</text>
</comment>
<feature type="transmembrane region" description="Helical" evidence="1">
    <location>
        <begin position="133"/>
        <end position="155"/>
    </location>
</feature>
<feature type="transmembrane region" description="Helical" evidence="1">
    <location>
        <begin position="43"/>
        <end position="64"/>
    </location>
</feature>